<evidence type="ECO:0008006" key="3">
    <source>
        <dbReference type="Google" id="ProtNLM"/>
    </source>
</evidence>
<keyword evidence="2" id="KW-1185">Reference proteome</keyword>
<evidence type="ECO:0000313" key="2">
    <source>
        <dbReference type="Proteomes" id="UP000241690"/>
    </source>
</evidence>
<dbReference type="AlphaFoldDB" id="A0A2T4AQB1"/>
<dbReference type="GeneID" id="36622705"/>
<accession>A0A2T4AQB1</accession>
<proteinExistence type="predicted"/>
<evidence type="ECO:0000313" key="1">
    <source>
        <dbReference type="EMBL" id="PTB59254.1"/>
    </source>
</evidence>
<dbReference type="EMBL" id="KZ679676">
    <property type="protein sequence ID" value="PTB59254.1"/>
    <property type="molecule type" value="Genomic_DNA"/>
</dbReference>
<protein>
    <recommendedName>
        <fullName evidence="3">Prion-inhibition and propagation HeLo domain-containing protein</fullName>
    </recommendedName>
</protein>
<dbReference type="RefSeq" id="XP_024778931.1">
    <property type="nucleotide sequence ID" value="XM_024914140.1"/>
</dbReference>
<gene>
    <name evidence="1" type="ORF">M431DRAFT_298222</name>
</gene>
<sequence length="124" mass="14440">MDSTELFTSGRKISNDLLQLVVLFQLRQSPNYRHLVAEEQRFQLWAHSLGLYQQGHASLDYRVRDAEIVKSGFARILEELQTHIENLLAIEHRIPREITPQKLVNYPLQAITVRSMRLISDLMA</sequence>
<name>A0A2T4AQB1_TRIHA</name>
<reference evidence="1 2" key="1">
    <citation type="submission" date="2016-07" db="EMBL/GenBank/DDBJ databases">
        <title>Multiple horizontal gene transfer events from other fungi enriched the ability of initially mycotrophic Trichoderma (Ascomycota) to feed on dead plant biomass.</title>
        <authorList>
            <consortium name="DOE Joint Genome Institute"/>
            <person name="Aerts A."/>
            <person name="Atanasova L."/>
            <person name="Chenthamara K."/>
            <person name="Zhang J."/>
            <person name="Grujic M."/>
            <person name="Henrissat B."/>
            <person name="Kuo A."/>
            <person name="Salamov A."/>
            <person name="Lipzen A."/>
            <person name="Labutti K."/>
            <person name="Barry K."/>
            <person name="Miao Y."/>
            <person name="Rahimi M.J."/>
            <person name="Shen Q."/>
            <person name="Grigoriev I.V."/>
            <person name="Kubicek C.P."/>
            <person name="Druzhinina I.S."/>
        </authorList>
    </citation>
    <scope>NUCLEOTIDE SEQUENCE [LARGE SCALE GENOMIC DNA]</scope>
    <source>
        <strain evidence="1 2">CBS 226.95</strain>
    </source>
</reference>
<organism evidence="1 2">
    <name type="scientific">Trichoderma harzianum CBS 226.95</name>
    <dbReference type="NCBI Taxonomy" id="983964"/>
    <lineage>
        <taxon>Eukaryota</taxon>
        <taxon>Fungi</taxon>
        <taxon>Dikarya</taxon>
        <taxon>Ascomycota</taxon>
        <taxon>Pezizomycotina</taxon>
        <taxon>Sordariomycetes</taxon>
        <taxon>Hypocreomycetidae</taxon>
        <taxon>Hypocreales</taxon>
        <taxon>Hypocreaceae</taxon>
        <taxon>Trichoderma</taxon>
    </lineage>
</organism>
<dbReference type="Proteomes" id="UP000241690">
    <property type="component" value="Unassembled WGS sequence"/>
</dbReference>